<dbReference type="InterPro" id="IPR000182">
    <property type="entry name" value="GNAT_dom"/>
</dbReference>
<dbReference type="AlphaFoldDB" id="A0A067QCA0"/>
<dbReference type="GO" id="GO:0016747">
    <property type="term" value="F:acyltransferase activity, transferring groups other than amino-acyl groups"/>
    <property type="evidence" value="ECO:0007669"/>
    <property type="project" value="InterPro"/>
</dbReference>
<accession>A0A067QCA0</accession>
<dbReference type="Gene3D" id="3.40.630.30">
    <property type="match status" value="1"/>
</dbReference>
<dbReference type="PANTHER" id="PTHR43800">
    <property type="entry name" value="PEPTIDYL-LYSINE N-ACETYLTRANSFERASE YJAB"/>
    <property type="match status" value="1"/>
</dbReference>
<feature type="domain" description="N-acetyltransferase" evidence="3">
    <location>
        <begin position="3"/>
        <end position="168"/>
    </location>
</feature>
<evidence type="ECO:0000313" key="5">
    <source>
        <dbReference type="Proteomes" id="UP000027265"/>
    </source>
</evidence>
<keyword evidence="1" id="KW-0808">Transferase</keyword>
<dbReference type="PANTHER" id="PTHR43800:SF1">
    <property type="entry name" value="PEPTIDYL-LYSINE N-ACETYLTRANSFERASE YJAB"/>
    <property type="match status" value="1"/>
</dbReference>
<dbReference type="HOGENOM" id="CLU_1555481_0_0_1"/>
<dbReference type="OrthoDB" id="9975416at2759"/>
<dbReference type="InterPro" id="IPR016181">
    <property type="entry name" value="Acyl_CoA_acyltransferase"/>
</dbReference>
<keyword evidence="2" id="KW-0012">Acyltransferase</keyword>
<keyword evidence="5" id="KW-1185">Reference proteome</keyword>
<reference evidence="5" key="1">
    <citation type="journal article" date="2014" name="Proc. Natl. Acad. Sci. U.S.A.">
        <title>Extensive sampling of basidiomycete genomes demonstrates inadequacy of the white-rot/brown-rot paradigm for wood decay fungi.</title>
        <authorList>
            <person name="Riley R."/>
            <person name="Salamov A.A."/>
            <person name="Brown D.W."/>
            <person name="Nagy L.G."/>
            <person name="Floudas D."/>
            <person name="Held B.W."/>
            <person name="Levasseur A."/>
            <person name="Lombard V."/>
            <person name="Morin E."/>
            <person name="Otillar R."/>
            <person name="Lindquist E.A."/>
            <person name="Sun H."/>
            <person name="LaButti K.M."/>
            <person name="Schmutz J."/>
            <person name="Jabbour D."/>
            <person name="Luo H."/>
            <person name="Baker S.E."/>
            <person name="Pisabarro A.G."/>
            <person name="Walton J.D."/>
            <person name="Blanchette R.A."/>
            <person name="Henrissat B."/>
            <person name="Martin F."/>
            <person name="Cullen D."/>
            <person name="Hibbett D.S."/>
            <person name="Grigoriev I.V."/>
        </authorList>
    </citation>
    <scope>NUCLEOTIDE SEQUENCE [LARGE SCALE GENOMIC DNA]</scope>
    <source>
        <strain evidence="5">MUCL 33604</strain>
    </source>
</reference>
<protein>
    <recommendedName>
        <fullName evidence="3">N-acetyltransferase domain-containing protein</fullName>
    </recommendedName>
</protein>
<evidence type="ECO:0000313" key="4">
    <source>
        <dbReference type="EMBL" id="KDQ61127.1"/>
    </source>
</evidence>
<name>A0A067QCA0_9AGAM</name>
<dbReference type="Pfam" id="PF13508">
    <property type="entry name" value="Acetyltransf_7"/>
    <property type="match status" value="1"/>
</dbReference>
<gene>
    <name evidence="4" type="ORF">JAAARDRAFT_32130</name>
</gene>
<proteinExistence type="predicted"/>
<evidence type="ECO:0000256" key="1">
    <source>
        <dbReference type="ARBA" id="ARBA00022679"/>
    </source>
</evidence>
<dbReference type="SUPFAM" id="SSF55729">
    <property type="entry name" value="Acyl-CoA N-acyltransferases (Nat)"/>
    <property type="match status" value="1"/>
</dbReference>
<sequence>MEPTIRPATLRDLDQIVPLFLASLDTSLPDVTFSTRPEYEPHKVYDVLKARLFVDDGSPVTTHTYVVVTPSDTEEIMGYATVKMTGGPGNESPELDHIFVKSDSKGAGFGSRLMRYLQAEWPRGLRVHVFKRNEAGIGFYRKWGFTLVGEEELVSEKEIVCMMKWELEVEGR</sequence>
<dbReference type="Proteomes" id="UP000027265">
    <property type="component" value="Unassembled WGS sequence"/>
</dbReference>
<dbReference type="EMBL" id="KL197713">
    <property type="protein sequence ID" value="KDQ61127.1"/>
    <property type="molecule type" value="Genomic_DNA"/>
</dbReference>
<dbReference type="CDD" id="cd04301">
    <property type="entry name" value="NAT_SF"/>
    <property type="match status" value="1"/>
</dbReference>
<dbReference type="PROSITE" id="PS51186">
    <property type="entry name" value="GNAT"/>
    <property type="match status" value="1"/>
</dbReference>
<organism evidence="4 5">
    <name type="scientific">Jaapia argillacea MUCL 33604</name>
    <dbReference type="NCBI Taxonomy" id="933084"/>
    <lineage>
        <taxon>Eukaryota</taxon>
        <taxon>Fungi</taxon>
        <taxon>Dikarya</taxon>
        <taxon>Basidiomycota</taxon>
        <taxon>Agaricomycotina</taxon>
        <taxon>Agaricomycetes</taxon>
        <taxon>Agaricomycetidae</taxon>
        <taxon>Jaapiales</taxon>
        <taxon>Jaapiaceae</taxon>
        <taxon>Jaapia</taxon>
    </lineage>
</organism>
<dbReference type="InParanoid" id="A0A067QCA0"/>
<evidence type="ECO:0000259" key="3">
    <source>
        <dbReference type="PROSITE" id="PS51186"/>
    </source>
</evidence>
<evidence type="ECO:0000256" key="2">
    <source>
        <dbReference type="ARBA" id="ARBA00023315"/>
    </source>
</evidence>